<keyword evidence="3" id="KW-1185">Reference proteome</keyword>
<evidence type="ECO:0000313" key="3">
    <source>
        <dbReference type="Proteomes" id="UP000316612"/>
    </source>
</evidence>
<organism evidence="2 3">
    <name type="scientific">Glutamicibacter uratoxydans</name>
    <name type="common">Arthrobacter uratoxydans</name>
    <dbReference type="NCBI Taxonomy" id="43667"/>
    <lineage>
        <taxon>Bacteria</taxon>
        <taxon>Bacillati</taxon>
        <taxon>Actinomycetota</taxon>
        <taxon>Actinomycetes</taxon>
        <taxon>Micrococcales</taxon>
        <taxon>Micrococcaceae</taxon>
        <taxon>Glutamicibacter</taxon>
    </lineage>
</organism>
<dbReference type="Gene3D" id="3.30.70.100">
    <property type="match status" value="1"/>
</dbReference>
<comment type="caution">
    <text evidence="2">The sequence shown here is derived from an EMBL/GenBank/DDBJ whole genome shotgun (WGS) entry which is preliminary data.</text>
</comment>
<sequence>MTKIELSGRLICSTSSQTDAVAEHLALHTELSRAEEGCIEFFVRPTSDPLIWEVSELFSGQEAFDAHQSRVQSSVWGSATAGIERQYSIRAVED</sequence>
<dbReference type="Proteomes" id="UP000316612">
    <property type="component" value="Unassembled WGS sequence"/>
</dbReference>
<protein>
    <submittedName>
        <fullName evidence="2">Antibiotic biosynthesis monooxygenase</fullName>
    </submittedName>
</protein>
<dbReference type="SUPFAM" id="SSF54909">
    <property type="entry name" value="Dimeric alpha+beta barrel"/>
    <property type="match status" value="1"/>
</dbReference>
<keyword evidence="2" id="KW-0560">Oxidoreductase</keyword>
<evidence type="ECO:0000259" key="1">
    <source>
        <dbReference type="Pfam" id="PF03992"/>
    </source>
</evidence>
<gene>
    <name evidence="2" type="ORF">AUR04nite_14660</name>
</gene>
<dbReference type="OrthoDB" id="9812192at2"/>
<reference evidence="2 3" key="1">
    <citation type="submission" date="2019-06" db="EMBL/GenBank/DDBJ databases">
        <title>Whole genome shotgun sequence of Glutamicibacter uratoxydans NBRC 15515.</title>
        <authorList>
            <person name="Hosoyama A."/>
            <person name="Uohara A."/>
            <person name="Ohji S."/>
            <person name="Ichikawa N."/>
        </authorList>
    </citation>
    <scope>NUCLEOTIDE SEQUENCE [LARGE SCALE GENOMIC DNA]</scope>
    <source>
        <strain evidence="2 3">NBRC 15515</strain>
    </source>
</reference>
<dbReference type="EMBL" id="BJNY01000007">
    <property type="protein sequence ID" value="GED05934.1"/>
    <property type="molecule type" value="Genomic_DNA"/>
</dbReference>
<proteinExistence type="predicted"/>
<dbReference type="Pfam" id="PF03992">
    <property type="entry name" value="ABM"/>
    <property type="match status" value="1"/>
</dbReference>
<name>A0A4Y4DPW8_GLUUR</name>
<evidence type="ECO:0000313" key="2">
    <source>
        <dbReference type="EMBL" id="GED05934.1"/>
    </source>
</evidence>
<dbReference type="RefSeq" id="WP_141363472.1">
    <property type="nucleotide sequence ID" value="NZ_BAAAJL010000003.1"/>
</dbReference>
<feature type="domain" description="ABM" evidence="1">
    <location>
        <begin position="17"/>
        <end position="70"/>
    </location>
</feature>
<keyword evidence="2" id="KW-0503">Monooxygenase</keyword>
<dbReference type="AlphaFoldDB" id="A0A4Y4DPW8"/>
<accession>A0A4Y4DPW8</accession>
<dbReference type="GO" id="GO:0004497">
    <property type="term" value="F:monooxygenase activity"/>
    <property type="evidence" value="ECO:0007669"/>
    <property type="project" value="UniProtKB-KW"/>
</dbReference>
<dbReference type="InterPro" id="IPR007138">
    <property type="entry name" value="ABM_dom"/>
</dbReference>
<dbReference type="InterPro" id="IPR011008">
    <property type="entry name" value="Dimeric_a/b-barrel"/>
</dbReference>